<organism evidence="2 3">
    <name type="scientific">Patagioenas fasciata monilis</name>
    <dbReference type="NCBI Taxonomy" id="372326"/>
    <lineage>
        <taxon>Eukaryota</taxon>
        <taxon>Metazoa</taxon>
        <taxon>Chordata</taxon>
        <taxon>Craniata</taxon>
        <taxon>Vertebrata</taxon>
        <taxon>Euteleostomi</taxon>
        <taxon>Archelosauria</taxon>
        <taxon>Archosauria</taxon>
        <taxon>Dinosauria</taxon>
        <taxon>Saurischia</taxon>
        <taxon>Theropoda</taxon>
        <taxon>Coelurosauria</taxon>
        <taxon>Aves</taxon>
        <taxon>Neognathae</taxon>
        <taxon>Neoaves</taxon>
        <taxon>Columbimorphae</taxon>
        <taxon>Columbiformes</taxon>
        <taxon>Columbidae</taxon>
        <taxon>Patagioenas</taxon>
    </lineage>
</organism>
<gene>
    <name evidence="2" type="ORF">AV530_010305</name>
</gene>
<comment type="caution">
    <text evidence="2">The sequence shown here is derived from an EMBL/GenBank/DDBJ whole genome shotgun (WGS) entry which is preliminary data.</text>
</comment>
<dbReference type="EMBL" id="LSYS01003385">
    <property type="protein sequence ID" value="OPJ82821.1"/>
    <property type="molecule type" value="Genomic_DNA"/>
</dbReference>
<keyword evidence="3" id="KW-1185">Reference proteome</keyword>
<evidence type="ECO:0000256" key="1">
    <source>
        <dbReference type="SAM" id="MobiDB-lite"/>
    </source>
</evidence>
<proteinExistence type="predicted"/>
<name>A0A1V4KEK8_PATFA</name>
<dbReference type="AlphaFoldDB" id="A0A1V4KEK8"/>
<feature type="compositionally biased region" description="Basic and acidic residues" evidence="1">
    <location>
        <begin position="131"/>
        <end position="142"/>
    </location>
</feature>
<dbReference type="OrthoDB" id="9950135at2759"/>
<dbReference type="Proteomes" id="UP000190648">
    <property type="component" value="Unassembled WGS sequence"/>
</dbReference>
<feature type="region of interest" description="Disordered" evidence="1">
    <location>
        <begin position="131"/>
        <end position="150"/>
    </location>
</feature>
<evidence type="ECO:0000313" key="3">
    <source>
        <dbReference type="Proteomes" id="UP000190648"/>
    </source>
</evidence>
<evidence type="ECO:0000313" key="2">
    <source>
        <dbReference type="EMBL" id="OPJ82821.1"/>
    </source>
</evidence>
<sequence length="195" mass="22284">MQDPLCLMVMRTGKKATEEQRAEGLQDLSTPTRTRHPEDKLLFVPGWVMKRFCKKYCNLKTTTVLYFTNMLWIRSHFSSFVVVYKKGYKHSPTIANNALAALIDTVKVPLGIGIYQYIDEILVGGDNKEQVGQDKRKMDNPEHSYQGTYGRVDEAPAETGRWLESVFGMKVTPGRHQQTIQEASLQLETLMHDIT</sequence>
<accession>A0A1V4KEK8</accession>
<protein>
    <submittedName>
        <fullName evidence="2">Uncharacterized protein</fullName>
    </submittedName>
</protein>
<reference evidence="2 3" key="1">
    <citation type="submission" date="2016-02" db="EMBL/GenBank/DDBJ databases">
        <title>Band-tailed pigeon sequencing and assembly.</title>
        <authorList>
            <person name="Soares A.E."/>
            <person name="Novak B.J."/>
            <person name="Rice E.S."/>
            <person name="O'Connell B."/>
            <person name="Chang D."/>
            <person name="Weber S."/>
            <person name="Shapiro B."/>
        </authorList>
    </citation>
    <scope>NUCLEOTIDE SEQUENCE [LARGE SCALE GENOMIC DNA]</scope>
    <source>
        <strain evidence="2">BTP2013</strain>
        <tissue evidence="2">Blood</tissue>
    </source>
</reference>